<dbReference type="SUPFAM" id="SSF52317">
    <property type="entry name" value="Class I glutamine amidotransferase-like"/>
    <property type="match status" value="1"/>
</dbReference>
<evidence type="ECO:0000256" key="4">
    <source>
        <dbReference type="ARBA" id="ARBA00022825"/>
    </source>
</evidence>
<evidence type="ECO:0000256" key="1">
    <source>
        <dbReference type="ARBA" id="ARBA00006534"/>
    </source>
</evidence>
<dbReference type="PANTHER" id="PTHR20842">
    <property type="entry name" value="PROTEASE S51 ALPHA-ASPARTYL DIPEPTIDASE"/>
    <property type="match status" value="1"/>
</dbReference>
<reference evidence="5 6" key="1">
    <citation type="submission" date="2021-01" db="EMBL/GenBank/DDBJ databases">
        <title>Genome public.</title>
        <authorList>
            <person name="Liu C."/>
            <person name="Sun Q."/>
        </authorList>
    </citation>
    <scope>NUCLEOTIDE SEQUENCE [LARGE SCALE GENOMIC DNA]</scope>
    <source>
        <strain evidence="5 6">YIM B02515</strain>
    </source>
</reference>
<proteinExistence type="inferred from homology"/>
<evidence type="ECO:0000313" key="5">
    <source>
        <dbReference type="EMBL" id="MBL4934163.1"/>
    </source>
</evidence>
<dbReference type="PANTHER" id="PTHR20842:SF0">
    <property type="entry name" value="ALPHA-ASPARTYL DIPEPTIDASE"/>
    <property type="match status" value="1"/>
</dbReference>
<evidence type="ECO:0000256" key="3">
    <source>
        <dbReference type="ARBA" id="ARBA00022801"/>
    </source>
</evidence>
<comment type="caution">
    <text evidence="5">The sequence shown here is derived from an EMBL/GenBank/DDBJ whole genome shotgun (WGS) entry which is preliminary data.</text>
</comment>
<dbReference type="Pfam" id="PF03575">
    <property type="entry name" value="Peptidase_S51"/>
    <property type="match status" value="1"/>
</dbReference>
<dbReference type="CDD" id="cd03146">
    <property type="entry name" value="GAT1_Peptidase_E"/>
    <property type="match status" value="1"/>
</dbReference>
<sequence length="246" mass="27648">MGKIVTIGGVTPPASLDFIDEEIIKLTGKKQPKMLYVPTAGGDNLGYCELYRSIYEGRFGCEVDILFLINETPAEDEIRKKIFSADIIYVGGGSVVKLLEVFKSFNVIPMLKEAYNEGKVFAGISAGALCWGLNYFDTEYTAGFKTIKGFSDYTRANCMGFVPFTICPHYNLEGYKEKMDLMTEDFGHVGIAIDNDCAVQFVDGRYRVIATRKEANAYRVYKKGEEIIREVIAKEADFRVLEELYN</sequence>
<dbReference type="InterPro" id="IPR005320">
    <property type="entry name" value="Peptidase_S51"/>
</dbReference>
<keyword evidence="2" id="KW-0645">Protease</keyword>
<comment type="similarity">
    <text evidence="1">Belongs to the peptidase S51 family.</text>
</comment>
<dbReference type="RefSeq" id="WP_202746817.1">
    <property type="nucleotide sequence ID" value="NZ_JAESWC010000001.1"/>
</dbReference>
<dbReference type="EMBL" id="JAESWC010000001">
    <property type="protein sequence ID" value="MBL4934163.1"/>
    <property type="molecule type" value="Genomic_DNA"/>
</dbReference>
<dbReference type="Gene3D" id="3.40.50.880">
    <property type="match status" value="1"/>
</dbReference>
<dbReference type="Proteomes" id="UP000632377">
    <property type="component" value="Unassembled WGS sequence"/>
</dbReference>
<keyword evidence="3" id="KW-0378">Hydrolase</keyword>
<protein>
    <submittedName>
        <fullName evidence="5">Peptidase E</fullName>
    </submittedName>
</protein>
<organism evidence="5 6">
    <name type="scientific">Clostridium rhizosphaerae</name>
    <dbReference type="NCBI Taxonomy" id="2803861"/>
    <lineage>
        <taxon>Bacteria</taxon>
        <taxon>Bacillati</taxon>
        <taxon>Bacillota</taxon>
        <taxon>Clostridia</taxon>
        <taxon>Eubacteriales</taxon>
        <taxon>Clostridiaceae</taxon>
        <taxon>Clostridium</taxon>
    </lineage>
</organism>
<name>A0ABS1T839_9CLOT</name>
<keyword evidence="6" id="KW-1185">Reference proteome</keyword>
<accession>A0ABS1T839</accession>
<evidence type="ECO:0000313" key="6">
    <source>
        <dbReference type="Proteomes" id="UP000632377"/>
    </source>
</evidence>
<gene>
    <name evidence="5" type="ORF">JK636_00160</name>
</gene>
<evidence type="ECO:0000256" key="2">
    <source>
        <dbReference type="ARBA" id="ARBA00022670"/>
    </source>
</evidence>
<dbReference type="InterPro" id="IPR029062">
    <property type="entry name" value="Class_I_gatase-like"/>
</dbReference>
<keyword evidence="4" id="KW-0720">Serine protease</keyword>